<dbReference type="EMBL" id="NSKC01000005">
    <property type="protein sequence ID" value="PAU83159.1"/>
    <property type="molecule type" value="Genomic_DNA"/>
</dbReference>
<dbReference type="Proteomes" id="UP000218083">
    <property type="component" value="Unassembled WGS sequence"/>
</dbReference>
<dbReference type="Pfam" id="PF04013">
    <property type="entry name" value="Methyltrn_RNA_2"/>
    <property type="match status" value="1"/>
</dbReference>
<dbReference type="AlphaFoldDB" id="A0A2A2FEY7"/>
<dbReference type="GO" id="GO:0008757">
    <property type="term" value="F:S-adenosylmethionine-dependent methyltransferase activity"/>
    <property type="evidence" value="ECO:0007669"/>
    <property type="project" value="UniProtKB-UniRule"/>
</dbReference>
<accession>A0A2A2FEY7</accession>
<dbReference type="HAMAP" id="MF_00587">
    <property type="entry name" value="tRNA_methyltr_TrmY"/>
    <property type="match status" value="1"/>
</dbReference>
<reference evidence="7 8" key="1">
    <citation type="submission" date="2017-08" db="EMBL/GenBank/DDBJ databases">
        <title>The strain WRN001 was isolated from Binhai saline alkaline soil, Tianjin, China.</title>
        <authorList>
            <person name="Liu D."/>
            <person name="Zhang G."/>
        </authorList>
    </citation>
    <scope>NUCLEOTIDE SEQUENCE [LARGE SCALE GENOMIC DNA]</scope>
    <source>
        <strain evidence="7 8">WN019</strain>
    </source>
</reference>
<comment type="catalytic activity">
    <reaction evidence="6">
        <text>pseudouridine(54) in tRNA + S-adenosyl-L-methionine = N(1)-methylpseudouridine(54) in tRNA + S-adenosyl-L-homocysteine + H(+)</text>
        <dbReference type="Rhea" id="RHEA:55292"/>
        <dbReference type="Rhea" id="RHEA-COMP:14140"/>
        <dbReference type="Rhea" id="RHEA-COMP:14141"/>
        <dbReference type="ChEBI" id="CHEBI:15378"/>
        <dbReference type="ChEBI" id="CHEBI:57856"/>
        <dbReference type="ChEBI" id="CHEBI:59789"/>
        <dbReference type="ChEBI" id="CHEBI:65314"/>
        <dbReference type="ChEBI" id="CHEBI:74890"/>
        <dbReference type="EC" id="2.1.1.257"/>
    </reaction>
</comment>
<dbReference type="RefSeq" id="WP_095637125.1">
    <property type="nucleotide sequence ID" value="NZ_NSKC01000005.1"/>
</dbReference>
<feature type="binding site" evidence="6">
    <location>
        <position position="142"/>
    </location>
    <ligand>
        <name>S-adenosyl-L-methionine</name>
        <dbReference type="ChEBI" id="CHEBI:59789"/>
    </ligand>
</feature>
<evidence type="ECO:0000256" key="2">
    <source>
        <dbReference type="ARBA" id="ARBA00022603"/>
    </source>
</evidence>
<evidence type="ECO:0000256" key="6">
    <source>
        <dbReference type="HAMAP-Rule" id="MF_00587"/>
    </source>
</evidence>
<comment type="caution">
    <text evidence="6">Lacks conserved residue(s) required for the propagation of feature annotation.</text>
</comment>
<keyword evidence="2 6" id="KW-0489">Methyltransferase</keyword>
<dbReference type="GO" id="GO:0008175">
    <property type="term" value="F:tRNA methyltransferase activity"/>
    <property type="evidence" value="ECO:0007669"/>
    <property type="project" value="UniProtKB-UniRule"/>
</dbReference>
<gene>
    <name evidence="6" type="primary">trmY</name>
    <name evidence="7" type="ORF">CK500_10145</name>
</gene>
<dbReference type="InterPro" id="IPR007158">
    <property type="entry name" value="TrmY"/>
</dbReference>
<dbReference type="Gene3D" id="3.40.1280.10">
    <property type="match status" value="1"/>
</dbReference>
<evidence type="ECO:0000256" key="4">
    <source>
        <dbReference type="ARBA" id="ARBA00022691"/>
    </source>
</evidence>
<dbReference type="SUPFAM" id="SSF75217">
    <property type="entry name" value="alpha/beta knot"/>
    <property type="match status" value="1"/>
</dbReference>
<dbReference type="CDD" id="cd18087">
    <property type="entry name" value="TrmY-like"/>
    <property type="match status" value="1"/>
</dbReference>
<dbReference type="PANTHER" id="PTHR40703:SF1">
    <property type="entry name" value="TRNA (PSEUDOURIDINE(54)-N(1))-METHYLTRANSFERASE"/>
    <property type="match status" value="1"/>
</dbReference>
<dbReference type="InterPro" id="IPR029026">
    <property type="entry name" value="tRNA_m1G_MTases_N"/>
</dbReference>
<comment type="function">
    <text evidence="6">Specifically catalyzes the N1-methylation of pseudouridine at position 54 (Psi54) in tRNAs.</text>
</comment>
<comment type="similarity">
    <text evidence="6">Belongs to the methyltransferase superfamily. TrmY family.</text>
</comment>
<keyword evidence="5 6" id="KW-0819">tRNA processing</keyword>
<keyword evidence="3 6" id="KW-0808">Transferase</keyword>
<sequence>MRQFVVIGHDVPTDPDAISLSDIPGAGRLDLLCRCVSAGVFLSHGIREAVRVHLVAADEFTVTFDADSLRHLHPDERNVAARIRDALDAQDDAIGHMPADVSPGVELRRMGLDATLDRLLDGSGASGGSGGSAGDDPTLVQLHEEGDPLVEAAPPTDPVFVLSDHNDFAAAERDLLADRADRRVRVGPKRLHADHTVSVVHNWLDTDGYASY</sequence>
<protein>
    <recommendedName>
        <fullName evidence="6">tRNA (pseudouridine(54)-N(1))-methyltransferase</fullName>
        <ecNumber evidence="6">2.1.1.257</ecNumber>
    </recommendedName>
</protein>
<dbReference type="EC" id="2.1.1.257" evidence="6"/>
<dbReference type="PANTHER" id="PTHR40703">
    <property type="entry name" value="TRNA (PSEUDOURIDINE(54)-N(1))-METHYLTRANSFERASE"/>
    <property type="match status" value="1"/>
</dbReference>
<comment type="subcellular location">
    <subcellularLocation>
        <location evidence="6">Cytoplasm</location>
    </subcellularLocation>
</comment>
<proteinExistence type="inferred from homology"/>
<comment type="caution">
    <text evidence="7">The sequence shown here is derived from an EMBL/GenBank/DDBJ whole genome shotgun (WGS) entry which is preliminary data.</text>
</comment>
<evidence type="ECO:0000256" key="1">
    <source>
        <dbReference type="ARBA" id="ARBA00022490"/>
    </source>
</evidence>
<comment type="subunit">
    <text evidence="6">Homodimer.</text>
</comment>
<dbReference type="NCBIfam" id="NF002560">
    <property type="entry name" value="PRK02135.1"/>
    <property type="match status" value="1"/>
</dbReference>
<keyword evidence="1 6" id="KW-0963">Cytoplasm</keyword>
<dbReference type="OrthoDB" id="27492at2157"/>
<dbReference type="InterPro" id="IPR029028">
    <property type="entry name" value="Alpha/beta_knot_MTases"/>
</dbReference>
<dbReference type="GO" id="GO:0030488">
    <property type="term" value="P:tRNA methylation"/>
    <property type="evidence" value="ECO:0007669"/>
    <property type="project" value="UniProtKB-UniRule"/>
</dbReference>
<evidence type="ECO:0000256" key="5">
    <source>
        <dbReference type="ARBA" id="ARBA00022694"/>
    </source>
</evidence>
<keyword evidence="4 6" id="KW-0949">S-adenosyl-L-methionine</keyword>
<dbReference type="GO" id="GO:0005737">
    <property type="term" value="C:cytoplasm"/>
    <property type="evidence" value="ECO:0007669"/>
    <property type="project" value="UniProtKB-SubCell"/>
</dbReference>
<evidence type="ECO:0000313" key="8">
    <source>
        <dbReference type="Proteomes" id="UP000218083"/>
    </source>
</evidence>
<name>A0A2A2FEY7_9EURY</name>
<evidence type="ECO:0000256" key="3">
    <source>
        <dbReference type="ARBA" id="ARBA00022679"/>
    </source>
</evidence>
<evidence type="ECO:0000313" key="7">
    <source>
        <dbReference type="EMBL" id="PAU83159.1"/>
    </source>
</evidence>
<keyword evidence="8" id="KW-1185">Reference proteome</keyword>
<organism evidence="7 8">
    <name type="scientific">Halorubrum salipaludis</name>
    <dbReference type="NCBI Taxonomy" id="2032630"/>
    <lineage>
        <taxon>Archaea</taxon>
        <taxon>Methanobacteriati</taxon>
        <taxon>Methanobacteriota</taxon>
        <taxon>Stenosarchaea group</taxon>
        <taxon>Halobacteria</taxon>
        <taxon>Halobacteriales</taxon>
        <taxon>Haloferacaceae</taxon>
        <taxon>Halorubrum</taxon>
    </lineage>
</organism>